<evidence type="ECO:0008006" key="3">
    <source>
        <dbReference type="Google" id="ProtNLM"/>
    </source>
</evidence>
<protein>
    <recommendedName>
        <fullName evidence="3">Glycosyltransferase family 1 protein</fullName>
    </recommendedName>
</protein>
<name>A0A4Q7ANK1_9GAMM</name>
<evidence type="ECO:0000313" key="1">
    <source>
        <dbReference type="EMBL" id="RZG46420.1"/>
    </source>
</evidence>
<dbReference type="RefSeq" id="WP_130168468.1">
    <property type="nucleotide sequence ID" value="NZ_SGSQ01000012.1"/>
</dbReference>
<evidence type="ECO:0000313" key="2">
    <source>
        <dbReference type="Proteomes" id="UP000293863"/>
    </source>
</evidence>
<sequence length="334" mass="39926">MYKILFLKNERNDATDYYVRLIKKSLENHDKEVLVVENLNDIKKDDKVLTISVKAFFYTWLRNPKQFIIHWFQGVTPEEAFLIFNNKFQKKLRWVYLSFFEWFVLKFSKVNFFVSKAMLDHYRGKYNYNKFNYILMPCYNQKINNDAFVFEKYKEPTFVYAGSLSDWQCISETLDVFNEVQKEIPNSKMYLYTAEREKAVELIAQKSIENITVDYVPYDLLNERLKNIKYGFLLRNDILVNRVATPTKMNGYLANGVIPIYSDFIEDFKINLNSDYMISSDGHGDLPKLIVNFEKEVVCVDEIKKQYNCIFENYYSDEKYLKEISLIFAKYNVV</sequence>
<dbReference type="EMBL" id="SGSQ01000012">
    <property type="protein sequence ID" value="RZG46420.1"/>
    <property type="molecule type" value="Genomic_DNA"/>
</dbReference>
<dbReference type="SUPFAM" id="SSF53756">
    <property type="entry name" value="UDP-Glycosyltransferase/glycogen phosphorylase"/>
    <property type="match status" value="1"/>
</dbReference>
<dbReference type="Proteomes" id="UP000293863">
    <property type="component" value="Unassembled WGS sequence"/>
</dbReference>
<comment type="caution">
    <text evidence="1">The sequence shown here is derived from an EMBL/GenBank/DDBJ whole genome shotgun (WGS) entry which is preliminary data.</text>
</comment>
<reference evidence="1 2" key="1">
    <citation type="submission" date="2019-02" db="EMBL/GenBank/DDBJ databases">
        <title>The Batch Genome Submission of Acinetobacter spp. strains.</title>
        <authorList>
            <person name="Qin J."/>
            <person name="Hu Y."/>
            <person name="Ye H."/>
            <person name="Wei L."/>
            <person name="Feng Y."/>
            <person name="Zong Z."/>
        </authorList>
    </citation>
    <scope>NUCLEOTIDE SEQUENCE [LARGE SCALE GENOMIC DNA]</scope>
    <source>
        <strain evidence="1 2">WCHAW060049</strain>
    </source>
</reference>
<keyword evidence="2" id="KW-1185">Reference proteome</keyword>
<gene>
    <name evidence="1" type="ORF">EXU28_08985</name>
</gene>
<accession>A0A4Q7ANK1</accession>
<proteinExistence type="predicted"/>
<dbReference type="AlphaFoldDB" id="A0A4Q7ANK1"/>
<organism evidence="1 2">
    <name type="scientific">Acinetobacter wuhouensis</name>
    <dbReference type="NCBI Taxonomy" id="1879050"/>
    <lineage>
        <taxon>Bacteria</taxon>
        <taxon>Pseudomonadati</taxon>
        <taxon>Pseudomonadota</taxon>
        <taxon>Gammaproteobacteria</taxon>
        <taxon>Moraxellales</taxon>
        <taxon>Moraxellaceae</taxon>
        <taxon>Acinetobacter</taxon>
    </lineage>
</organism>